<dbReference type="Proteomes" id="UP000004019">
    <property type="component" value="Unassembled WGS sequence"/>
</dbReference>
<dbReference type="HOGENOM" id="CLU_3284829_0_0_10"/>
<accession>I8WJ89</accession>
<organism evidence="1 2">
    <name type="scientific">Phocaeicola dorei CL03T12C01</name>
    <dbReference type="NCBI Taxonomy" id="997877"/>
    <lineage>
        <taxon>Bacteria</taxon>
        <taxon>Pseudomonadati</taxon>
        <taxon>Bacteroidota</taxon>
        <taxon>Bacteroidia</taxon>
        <taxon>Bacteroidales</taxon>
        <taxon>Bacteroidaceae</taxon>
        <taxon>Phocaeicola</taxon>
    </lineage>
</organism>
<protein>
    <submittedName>
        <fullName evidence="1">Uncharacterized protein</fullName>
    </submittedName>
</protein>
<evidence type="ECO:0000313" key="2">
    <source>
        <dbReference type="Proteomes" id="UP000004019"/>
    </source>
</evidence>
<proteinExistence type="predicted"/>
<name>I8WJ89_9BACT</name>
<reference evidence="1 2" key="1">
    <citation type="submission" date="2012-02" db="EMBL/GenBank/DDBJ databases">
        <title>The Genome Sequence of Bacteroides dorei CL03T12C01.</title>
        <authorList>
            <consortium name="The Broad Institute Genome Sequencing Platform"/>
            <person name="Earl A."/>
            <person name="Ward D."/>
            <person name="Feldgarden M."/>
            <person name="Gevers D."/>
            <person name="Zitomersky N.L."/>
            <person name="Coyne M.J."/>
            <person name="Comstock L.E."/>
            <person name="Young S.K."/>
            <person name="Zeng Q."/>
            <person name="Gargeya S."/>
            <person name="Fitzgerald M."/>
            <person name="Haas B."/>
            <person name="Abouelleil A."/>
            <person name="Alvarado L."/>
            <person name="Arachchi H.M."/>
            <person name="Berlin A."/>
            <person name="Chapman S.B."/>
            <person name="Gearin G."/>
            <person name="Goldberg J."/>
            <person name="Griggs A."/>
            <person name="Gujja S."/>
            <person name="Hansen M."/>
            <person name="Heiman D."/>
            <person name="Howarth C."/>
            <person name="Larimer J."/>
            <person name="Lui A."/>
            <person name="MacDonald P.J.P."/>
            <person name="McCowen C."/>
            <person name="Montmayeur A."/>
            <person name="Murphy C."/>
            <person name="Neiman D."/>
            <person name="Pearson M."/>
            <person name="Priest M."/>
            <person name="Roberts A."/>
            <person name="Saif S."/>
            <person name="Shea T."/>
            <person name="Sisk P."/>
            <person name="Stolte C."/>
            <person name="Sykes S."/>
            <person name="Wortman J."/>
            <person name="Nusbaum C."/>
            <person name="Birren B."/>
        </authorList>
    </citation>
    <scope>NUCLEOTIDE SEQUENCE [LARGE SCALE GENOMIC DNA]</scope>
    <source>
        <strain evidence="1 2">CL03T12C01</strain>
    </source>
</reference>
<dbReference type="AlphaFoldDB" id="I8WJ89"/>
<dbReference type="PATRIC" id="fig|997877.3.peg.2360"/>
<sequence length="40" mass="4725">MRKYAANFEGTAYLAENDKEYEHRENYSMGGRYVFGTQQV</sequence>
<gene>
    <name evidence="1" type="ORF">HMPREF1065_02251</name>
</gene>
<comment type="caution">
    <text evidence="1">The sequence shown here is derived from an EMBL/GenBank/DDBJ whole genome shotgun (WGS) entry which is preliminary data.</text>
</comment>
<evidence type="ECO:0000313" key="1">
    <source>
        <dbReference type="EMBL" id="EIY37882.1"/>
    </source>
</evidence>
<dbReference type="EMBL" id="AGXI01000014">
    <property type="protein sequence ID" value="EIY37882.1"/>
    <property type="molecule type" value="Genomic_DNA"/>
</dbReference>